<gene>
    <name evidence="7" type="ORF">BN1012_Phect335</name>
</gene>
<dbReference type="Pfam" id="PF00440">
    <property type="entry name" value="TetR_N"/>
    <property type="match status" value="1"/>
</dbReference>
<dbReference type="HOGENOM" id="CLU_069356_15_11_5"/>
<keyword evidence="8" id="KW-1185">Reference proteome</keyword>
<dbReference type="KEGG" id="pect:BN1012_Phect335"/>
<dbReference type="Proteomes" id="UP000032160">
    <property type="component" value="Chromosome I"/>
</dbReference>
<dbReference type="GO" id="GO:0000976">
    <property type="term" value="F:transcription cis-regulatory region binding"/>
    <property type="evidence" value="ECO:0007669"/>
    <property type="project" value="TreeGrafter"/>
</dbReference>
<evidence type="ECO:0000256" key="2">
    <source>
        <dbReference type="ARBA" id="ARBA00023015"/>
    </source>
</evidence>
<evidence type="ECO:0000256" key="1">
    <source>
        <dbReference type="ARBA" id="ARBA00022491"/>
    </source>
</evidence>
<protein>
    <submittedName>
        <fullName evidence="7">Transcriptional regulator, TetR family</fullName>
    </submittedName>
</protein>
<sequence length="187" mass="20949">MPKIVDRDAKCEELTRAAIEAIAERGLESVKLSDVARIAGVTTGTVGYYFRDKEELLIETLNTVARDILERMRNLGPIKPDSLQVYLPLTPKLMKQWKVWLAYAGASPSSPKLSKAYREFYADIEALYADILDETDPEIVRVKAGNIIAALDGIGLCAVLQPQLWPAERQINAYKELVEPLMKTKSR</sequence>
<dbReference type="InterPro" id="IPR050109">
    <property type="entry name" value="HTH-type_TetR-like_transc_reg"/>
</dbReference>
<keyword evidence="2" id="KW-0805">Transcription regulation</keyword>
<dbReference type="EMBL" id="HG966617">
    <property type="protein sequence ID" value="CDO58549.1"/>
    <property type="molecule type" value="Genomic_DNA"/>
</dbReference>
<dbReference type="PANTHER" id="PTHR30055:SF228">
    <property type="entry name" value="TRANSCRIPTIONAL REGULATOR-RELATED"/>
    <property type="match status" value="1"/>
</dbReference>
<dbReference type="Pfam" id="PF13977">
    <property type="entry name" value="TetR_C_6"/>
    <property type="match status" value="1"/>
</dbReference>
<feature type="DNA-binding region" description="H-T-H motif" evidence="5">
    <location>
        <begin position="31"/>
        <end position="50"/>
    </location>
</feature>
<evidence type="ECO:0000259" key="6">
    <source>
        <dbReference type="PROSITE" id="PS50977"/>
    </source>
</evidence>
<dbReference type="InterPro" id="IPR009057">
    <property type="entry name" value="Homeodomain-like_sf"/>
</dbReference>
<dbReference type="InterPro" id="IPR001647">
    <property type="entry name" value="HTH_TetR"/>
</dbReference>
<dbReference type="PANTHER" id="PTHR30055">
    <property type="entry name" value="HTH-TYPE TRANSCRIPTIONAL REGULATOR RUTR"/>
    <property type="match status" value="1"/>
</dbReference>
<dbReference type="SUPFAM" id="SSF46689">
    <property type="entry name" value="Homeodomain-like"/>
    <property type="match status" value="1"/>
</dbReference>
<dbReference type="RefSeq" id="WP_171815945.1">
    <property type="nucleotide sequence ID" value="NZ_HG966617.1"/>
</dbReference>
<reference evidence="7 8" key="1">
    <citation type="journal article" date="2014" name="Front. Genet.">
        <title>Genome and metabolic network of "Candidatus Phaeomarinobacter ectocarpi" Ec32, a new candidate genus of Alphaproteobacteria frequently associated with brown algae.</title>
        <authorList>
            <person name="Dittami S.M."/>
            <person name="Barbeyron T."/>
            <person name="Boyen C."/>
            <person name="Cambefort J."/>
            <person name="Collet G."/>
            <person name="Delage L."/>
            <person name="Gobet A."/>
            <person name="Groisillier A."/>
            <person name="Leblanc C."/>
            <person name="Michel G."/>
            <person name="Scornet D."/>
            <person name="Siegel A."/>
            <person name="Tapia J.E."/>
            <person name="Tonon T."/>
        </authorList>
    </citation>
    <scope>NUCLEOTIDE SEQUENCE [LARGE SCALE GENOMIC DNA]</scope>
    <source>
        <strain evidence="7 8">Ec32</strain>
    </source>
</reference>
<evidence type="ECO:0000313" key="8">
    <source>
        <dbReference type="Proteomes" id="UP000032160"/>
    </source>
</evidence>
<keyword evidence="3 5" id="KW-0238">DNA-binding</keyword>
<dbReference type="GO" id="GO:0003700">
    <property type="term" value="F:DNA-binding transcription factor activity"/>
    <property type="evidence" value="ECO:0007669"/>
    <property type="project" value="TreeGrafter"/>
</dbReference>
<name>X5MDJ4_9HYPH</name>
<dbReference type="PROSITE" id="PS50977">
    <property type="entry name" value="HTH_TETR_2"/>
    <property type="match status" value="1"/>
</dbReference>
<proteinExistence type="predicted"/>
<keyword evidence="4" id="KW-0804">Transcription</keyword>
<dbReference type="AlphaFoldDB" id="X5MDJ4"/>
<evidence type="ECO:0000256" key="4">
    <source>
        <dbReference type="ARBA" id="ARBA00023163"/>
    </source>
</evidence>
<dbReference type="PRINTS" id="PR00455">
    <property type="entry name" value="HTHTETR"/>
</dbReference>
<accession>X5MDJ4</accession>
<dbReference type="STRING" id="1458461.BN1012_Phect335"/>
<feature type="domain" description="HTH tetR-type" evidence="6">
    <location>
        <begin position="8"/>
        <end position="68"/>
    </location>
</feature>
<evidence type="ECO:0000313" key="7">
    <source>
        <dbReference type="EMBL" id="CDO58549.1"/>
    </source>
</evidence>
<evidence type="ECO:0000256" key="5">
    <source>
        <dbReference type="PROSITE-ProRule" id="PRU00335"/>
    </source>
</evidence>
<dbReference type="SUPFAM" id="SSF48498">
    <property type="entry name" value="Tetracyclin repressor-like, C-terminal domain"/>
    <property type="match status" value="1"/>
</dbReference>
<dbReference type="Gene3D" id="1.10.357.10">
    <property type="entry name" value="Tetracycline Repressor, domain 2"/>
    <property type="match status" value="1"/>
</dbReference>
<dbReference type="InterPro" id="IPR036271">
    <property type="entry name" value="Tet_transcr_reg_TetR-rel_C_sf"/>
</dbReference>
<organism evidence="7 8">
    <name type="scientific">Candidatus Phaeomarinibacter ectocarpi</name>
    <dbReference type="NCBI Taxonomy" id="1458461"/>
    <lineage>
        <taxon>Bacteria</taxon>
        <taxon>Pseudomonadati</taxon>
        <taxon>Pseudomonadota</taxon>
        <taxon>Alphaproteobacteria</taxon>
        <taxon>Hyphomicrobiales</taxon>
        <taxon>Parvibaculaceae</taxon>
        <taxon>Candidatus Phaeomarinibacter</taxon>
    </lineage>
</organism>
<dbReference type="InterPro" id="IPR039538">
    <property type="entry name" value="BetI_C"/>
</dbReference>
<keyword evidence="1" id="KW-0678">Repressor</keyword>
<evidence type="ECO:0000256" key="3">
    <source>
        <dbReference type="ARBA" id="ARBA00023125"/>
    </source>
</evidence>